<evidence type="ECO:0000256" key="4">
    <source>
        <dbReference type="SAM" id="MobiDB-lite"/>
    </source>
</evidence>
<evidence type="ECO:0000259" key="5">
    <source>
        <dbReference type="Pfam" id="PF16755"/>
    </source>
</evidence>
<dbReference type="GO" id="GO:0005634">
    <property type="term" value="C:nucleus"/>
    <property type="evidence" value="ECO:0007669"/>
    <property type="project" value="UniProtKB-SubCell"/>
</dbReference>
<organism evidence="6 7">
    <name type="scientific">Komagataella phaffii (strain GS115 / ATCC 20864)</name>
    <name type="common">Yeast</name>
    <name type="synonym">Pichia pastoris</name>
    <dbReference type="NCBI Taxonomy" id="644223"/>
    <lineage>
        <taxon>Eukaryota</taxon>
        <taxon>Fungi</taxon>
        <taxon>Dikarya</taxon>
        <taxon>Ascomycota</taxon>
        <taxon>Saccharomycotina</taxon>
        <taxon>Pichiomycetes</taxon>
        <taxon>Pichiales</taxon>
        <taxon>Pichiaceae</taxon>
        <taxon>Komagataella</taxon>
    </lineage>
</organism>
<proteinExistence type="predicted"/>
<keyword evidence="7" id="KW-1185">Reference proteome</keyword>
<feature type="compositionally biased region" description="Low complexity" evidence="4">
    <location>
        <begin position="567"/>
        <end position="583"/>
    </location>
</feature>
<dbReference type="RefSeq" id="XP_002493106.1">
    <property type="nucleotide sequence ID" value="XM_002493061.1"/>
</dbReference>
<feature type="compositionally biased region" description="Basic and acidic residues" evidence="4">
    <location>
        <begin position="818"/>
        <end position="827"/>
    </location>
</feature>
<feature type="region of interest" description="Disordered" evidence="4">
    <location>
        <begin position="516"/>
        <end position="596"/>
    </location>
</feature>
<dbReference type="AlphaFoldDB" id="C4R5U1"/>
<dbReference type="SMR" id="C4R5U1"/>
<dbReference type="Gene3D" id="2.130.10.10">
    <property type="entry name" value="YVTN repeat-like/Quinoprotein amine dehydrogenase"/>
    <property type="match status" value="1"/>
</dbReference>
<feature type="compositionally biased region" description="Polar residues" evidence="4">
    <location>
        <begin position="681"/>
        <end position="700"/>
    </location>
</feature>
<dbReference type="eggNOG" id="KOG3630">
    <property type="taxonomic scope" value="Eukaryota"/>
</dbReference>
<feature type="region of interest" description="Disordered" evidence="4">
    <location>
        <begin position="765"/>
        <end position="942"/>
    </location>
</feature>
<evidence type="ECO:0000256" key="1">
    <source>
        <dbReference type="ARBA" id="ARBA00004123"/>
    </source>
</evidence>
<dbReference type="Pfam" id="PF16755">
    <property type="entry name" value="Beta-prop_NUP159_NUP214"/>
    <property type="match status" value="1"/>
</dbReference>
<feature type="compositionally biased region" description="Polar residues" evidence="4">
    <location>
        <begin position="805"/>
        <end position="817"/>
    </location>
</feature>
<name>C4R5U1_KOMPG</name>
<dbReference type="InterPro" id="IPR039462">
    <property type="entry name" value="Nup159/Nup146_N"/>
</dbReference>
<evidence type="ECO:0000256" key="2">
    <source>
        <dbReference type="ARBA" id="ARBA00022448"/>
    </source>
</evidence>
<feature type="region of interest" description="Disordered" evidence="4">
    <location>
        <begin position="680"/>
        <end position="704"/>
    </location>
</feature>
<protein>
    <recommendedName>
        <fullName evidence="5">Nucleoporin Nup159/Nup146 N-terminal domain-containing protein</fullName>
    </recommendedName>
</protein>
<dbReference type="KEGG" id="ppa:PAS_chr3_1233"/>
<dbReference type="GeneID" id="8199699"/>
<dbReference type="FunCoup" id="C4R5U1">
    <property type="interactions" value="132"/>
</dbReference>
<dbReference type="InterPro" id="IPR015943">
    <property type="entry name" value="WD40/YVTN_repeat-like_dom_sf"/>
</dbReference>
<feature type="compositionally biased region" description="Polar residues" evidence="4">
    <location>
        <begin position="584"/>
        <end position="596"/>
    </location>
</feature>
<dbReference type="OrthoDB" id="3981220at2759"/>
<keyword evidence="3" id="KW-0539">Nucleus</keyword>
<evidence type="ECO:0000313" key="6">
    <source>
        <dbReference type="EMBL" id="CAY70927.1"/>
    </source>
</evidence>
<evidence type="ECO:0000256" key="3">
    <source>
        <dbReference type="ARBA" id="ARBA00023242"/>
    </source>
</evidence>
<dbReference type="STRING" id="644223.C4R5U1"/>
<feature type="compositionally biased region" description="Polar residues" evidence="4">
    <location>
        <begin position="765"/>
        <end position="783"/>
    </location>
</feature>
<dbReference type="OMA" id="NIYTWRI"/>
<feature type="compositionally biased region" description="Basic and acidic residues" evidence="4">
    <location>
        <begin position="791"/>
        <end position="804"/>
    </location>
</feature>
<feature type="compositionally biased region" description="Polar residues" evidence="4">
    <location>
        <begin position="615"/>
        <end position="624"/>
    </location>
</feature>
<dbReference type="EMBL" id="FN392321">
    <property type="protein sequence ID" value="CAY70927.1"/>
    <property type="molecule type" value="Genomic_DNA"/>
</dbReference>
<feature type="region of interest" description="Disordered" evidence="4">
    <location>
        <begin position="411"/>
        <end position="477"/>
    </location>
</feature>
<feature type="domain" description="Nucleoporin Nup159/Nup146 N-terminal" evidence="5">
    <location>
        <begin position="32"/>
        <end position="371"/>
    </location>
</feature>
<keyword evidence="2" id="KW-0813">Transport</keyword>
<gene>
    <name evidence="6" type="ordered locus">PAS_chr3_1233</name>
</gene>
<reference evidence="6 7" key="1">
    <citation type="journal article" date="2009" name="Nat. Biotechnol.">
        <title>Genome sequence of the recombinant protein production host Pichia pastoris.</title>
        <authorList>
            <person name="De Schutter K."/>
            <person name="Lin Y.C."/>
            <person name="Tiels P."/>
            <person name="Van Hecke A."/>
            <person name="Glinka S."/>
            <person name="Weber-Lehmann J."/>
            <person name="Rouze P."/>
            <person name="Van de Peer Y."/>
            <person name="Callewaert N."/>
        </authorList>
    </citation>
    <scope>NUCLEOTIDE SEQUENCE [LARGE SCALE GENOMIC DNA]</scope>
    <source>
        <strain evidence="7">GS115 / ATCC 20864</strain>
    </source>
</reference>
<feature type="region of interest" description="Disordered" evidence="4">
    <location>
        <begin position="609"/>
        <end position="632"/>
    </location>
</feature>
<feature type="compositionally biased region" description="Polar residues" evidence="4">
    <location>
        <begin position="417"/>
        <end position="426"/>
    </location>
</feature>
<comment type="subcellular location">
    <subcellularLocation>
        <location evidence="1">Nucleus</location>
    </subcellularLocation>
</comment>
<feature type="compositionally biased region" description="Polar residues" evidence="4">
    <location>
        <begin position="545"/>
        <end position="563"/>
    </location>
</feature>
<sequence length="1221" mass="134283">MTVDIEETVTEDFGFRSITTGIKVAPALDTVPLKELNLLAWGNITKKFALSIGNTLLIGDTSELDSYINLSTTEDEEKQAPVFEGGHRTEVSDVSQLVFNATETSLLASITNDLKRVEPSSSEITNIESFDSPVRDIYASPFYSSVCAVLLEDRLVILDIDNVTNRLELPNVSSFSWSKADKSTFYTIIDNTIQRRTFDGTESEISQPDDIENSFRPLQVTSILKNDEELLFAVYGESINQDEHDYKHYIIGGSSEQKMLDVCPPYGSLPRLATYYLSQLKSWSPNWPDVVVVASSPSTDIQAFTPEKLVNQLNDTDRAQLPLDEDSGEDDTPLGLAIDLTSTQEVLEPCNGIDNCKSLPRVWVLTNQGNLLSWALFDAHGIKSDSLSNESALQSLRSYYETAKELPAVSFKDTNAAEKQTSSESQQDFRSDADLTSSTQPEDNKPLPASEQLSPPSEKKEATFFSSSGFTSKPAEPSGFNSHGFSSSGFGSSGFGTSPFRSSNFSSTQGNAFSKDTGAFGSFKNGSTASEPFGKNAPAFGSTGFGNNPSSSSPFAKLSQQGNKVLGSGSASTSSPFSKFATSNNSQSSPFASIASNKNNNESIFSAEKSKGSIFDTSSKSASIFQKEDSQGTKKSIFELASTNVGQLKNADTKPKSESDTDNELGSKLYQLRSPTFLRDLNSSSSSLTKQNGEPDNDLNSRMPPFVFKQKSIAGVKPEDLFGNTASNDNPFSSLNIKAKEINSAAESDSLNDVFSHKIAITSDPQKYTQENNSSKDTLSVDEQNSEEEYDIPHGESDPDKSSESAELSVSVNSSEQEFGHTSDNKHPPTSLRDGSHSPHGEQNVSREASSSENPSDDNEQLEYISKETEVADISKSGEHRISNDSSVSFAEGNRVSEPAQDDSVTSDIEKRKSQTSTTAVTPFNEDSTPNKSDNSEGDSSSFEMVKVEDAKEETNEHSRQRISFRNESTQMGLQSIGTETANIPMKNVAVGDDNSTLHASSTQTDDELTLSQKNIPMKVPNYVTLGKIIMPQLDSDPIMNQIEQVCHQVESEFAILKTNSDNIGKFIEDHQSQELTHTELSLDYESYWRLNEAETIKGYVEDLSEQLEKDLADLKSVEQETLDQLSALKSQFSETNEVKSRIYSLEEFKNVCESPAFLKQPLGYKMSESKRDINIKLGEVEHKLREAWTDTLKLKLQFTKIENNKELSDEIYKSYFSMRF</sequence>
<dbReference type="HOGENOM" id="CLU_268629_0_0_1"/>
<accession>C4R5U1</accession>
<dbReference type="Proteomes" id="UP000000314">
    <property type="component" value="Chromosome 3"/>
</dbReference>
<feature type="compositionally biased region" description="Polar residues" evidence="4">
    <location>
        <begin position="915"/>
        <end position="942"/>
    </location>
</feature>
<evidence type="ECO:0000313" key="7">
    <source>
        <dbReference type="Proteomes" id="UP000000314"/>
    </source>
</evidence>
<dbReference type="SUPFAM" id="SSF117289">
    <property type="entry name" value="Nucleoporin domain"/>
    <property type="match status" value="1"/>
</dbReference>
<feature type="compositionally biased region" description="Polar residues" evidence="4">
    <location>
        <begin position="841"/>
        <end position="854"/>
    </location>
</feature>
<dbReference type="InParanoid" id="C4R5U1"/>